<evidence type="ECO:0008006" key="3">
    <source>
        <dbReference type="Google" id="ProtNLM"/>
    </source>
</evidence>
<evidence type="ECO:0000313" key="1">
    <source>
        <dbReference type="EMBL" id="ACK70712.1"/>
    </source>
</evidence>
<accession>B7KHL7</accession>
<dbReference type="SUPFAM" id="SSF52540">
    <property type="entry name" value="P-loop containing nucleoside triphosphate hydrolases"/>
    <property type="match status" value="1"/>
</dbReference>
<dbReference type="Gene3D" id="3.40.50.300">
    <property type="entry name" value="P-loop containing nucleotide triphosphate hydrolases"/>
    <property type="match status" value="1"/>
</dbReference>
<name>B7KHL7_GLOC7</name>
<evidence type="ECO:0000313" key="2">
    <source>
        <dbReference type="Proteomes" id="UP000002384"/>
    </source>
</evidence>
<protein>
    <recommendedName>
        <fullName evidence="3">Sulfotransferase domain-containing protein</fullName>
    </recommendedName>
</protein>
<dbReference type="AlphaFoldDB" id="B7KHL7"/>
<keyword evidence="2" id="KW-1185">Reference proteome</keyword>
<reference evidence="2" key="1">
    <citation type="journal article" date="2011" name="MBio">
        <title>Novel metabolic attributes of the genus Cyanothece, comprising a group of unicellular nitrogen-fixing Cyanobacteria.</title>
        <authorList>
            <person name="Bandyopadhyay A."/>
            <person name="Elvitigala T."/>
            <person name="Welsh E."/>
            <person name="Stockel J."/>
            <person name="Liberton M."/>
            <person name="Min H."/>
            <person name="Sherman L.A."/>
            <person name="Pakrasi H.B."/>
        </authorList>
    </citation>
    <scope>NUCLEOTIDE SEQUENCE [LARGE SCALE GENOMIC DNA]</scope>
    <source>
        <strain evidence="2">PCC 7424</strain>
    </source>
</reference>
<proteinExistence type="predicted"/>
<gene>
    <name evidence="1" type="ordered locus">PCC7424_2290</name>
</gene>
<dbReference type="HOGENOM" id="CLU_042139_0_0_3"/>
<dbReference type="EMBL" id="CP001291">
    <property type="protein sequence ID" value="ACK70712.1"/>
    <property type="molecule type" value="Genomic_DNA"/>
</dbReference>
<dbReference type="STRING" id="65393.PCC7424_2290"/>
<dbReference type="KEGG" id="cyc:PCC7424_2290"/>
<dbReference type="Proteomes" id="UP000002384">
    <property type="component" value="Chromosome"/>
</dbReference>
<dbReference type="RefSeq" id="WP_015954317.1">
    <property type="nucleotide sequence ID" value="NC_011729.1"/>
</dbReference>
<dbReference type="eggNOG" id="COG1874">
    <property type="taxonomic scope" value="Bacteria"/>
</dbReference>
<dbReference type="OrthoDB" id="565403at2"/>
<dbReference type="InterPro" id="IPR027417">
    <property type="entry name" value="P-loop_NTPase"/>
</dbReference>
<sequence length="322" mass="38044">MTTVYLHIGMPKTGSTSLQFFIDLNREKLLERGLLYPLSGRPKGNFIEWTYSHDNLLLEVFNSIVYQPESGGWEEVIKEINTFNPEKVIISDENLGYLGYPFRKDPSLEYISQYKSYLSNFDTKVVIYLRKQDDFLISFYSQVVKTAWYYKDFKHFVAEHEVDYYKILETWAKEFGKENIIVRVFEKDQLKGGLIQDFFSTLDFTSPIDDLTYSTQLNTNPSLKTIEFMRFLNQILMEKMAIRRGKLKSSRFGSYIDFLRFLSTQNLLSQFISSLPNFLISDQLLSKQERIELMQKYEESNRKVAEDYLGRKNGQLFYQTVK</sequence>
<organism evidence="1 2">
    <name type="scientific">Gloeothece citriformis (strain PCC 7424)</name>
    <name type="common">Cyanothece sp. (strain PCC 7424)</name>
    <dbReference type="NCBI Taxonomy" id="65393"/>
    <lineage>
        <taxon>Bacteria</taxon>
        <taxon>Bacillati</taxon>
        <taxon>Cyanobacteriota</taxon>
        <taxon>Cyanophyceae</taxon>
        <taxon>Oscillatoriophycideae</taxon>
        <taxon>Chroococcales</taxon>
        <taxon>Aphanothecaceae</taxon>
        <taxon>Gloeothece</taxon>
        <taxon>Gloeothece citriformis</taxon>
    </lineage>
</organism>